<feature type="compositionally biased region" description="Basic and acidic residues" evidence="1">
    <location>
        <begin position="69"/>
        <end position="81"/>
    </location>
</feature>
<evidence type="ECO:0000313" key="2">
    <source>
        <dbReference type="EMBL" id="MDO1534874.1"/>
    </source>
</evidence>
<keyword evidence="3" id="KW-1185">Reference proteome</keyword>
<evidence type="ECO:0000313" key="3">
    <source>
        <dbReference type="Proteomes" id="UP001169027"/>
    </source>
</evidence>
<sequence>MTNLTIAIDETIVRKARVRAINEGTSVSARVREFLADYAQGNDRRQIAGEAFIAAARRSKANSEGASWSRDDAHDRPYPAE</sequence>
<accession>A0ABT8S989</accession>
<proteinExistence type="predicted"/>
<gene>
    <name evidence="2" type="ORF">Q2T77_21505</name>
</gene>
<evidence type="ECO:0000256" key="1">
    <source>
        <dbReference type="SAM" id="MobiDB-lite"/>
    </source>
</evidence>
<dbReference type="RefSeq" id="WP_286531806.1">
    <property type="nucleotide sequence ID" value="NZ_JAUJZH010000016.1"/>
</dbReference>
<organism evidence="2 3">
    <name type="scientific">Variovorax ginsengisoli</name>
    <dbReference type="NCBI Taxonomy" id="363844"/>
    <lineage>
        <taxon>Bacteria</taxon>
        <taxon>Pseudomonadati</taxon>
        <taxon>Pseudomonadota</taxon>
        <taxon>Betaproteobacteria</taxon>
        <taxon>Burkholderiales</taxon>
        <taxon>Comamonadaceae</taxon>
        <taxon>Variovorax</taxon>
    </lineage>
</organism>
<reference evidence="2" key="1">
    <citation type="submission" date="2023-06" db="EMBL/GenBank/DDBJ databases">
        <authorList>
            <person name="Jiang Y."/>
            <person name="Liu Q."/>
        </authorList>
    </citation>
    <scope>NUCLEOTIDE SEQUENCE</scope>
    <source>
        <strain evidence="2">CGMCC 1.12090</strain>
    </source>
</reference>
<comment type="caution">
    <text evidence="2">The sequence shown here is derived from an EMBL/GenBank/DDBJ whole genome shotgun (WGS) entry which is preliminary data.</text>
</comment>
<dbReference type="Proteomes" id="UP001169027">
    <property type="component" value="Unassembled WGS sequence"/>
</dbReference>
<name>A0ABT8S989_9BURK</name>
<feature type="region of interest" description="Disordered" evidence="1">
    <location>
        <begin position="60"/>
        <end position="81"/>
    </location>
</feature>
<dbReference type="EMBL" id="JAUKVY010000016">
    <property type="protein sequence ID" value="MDO1534874.1"/>
    <property type="molecule type" value="Genomic_DNA"/>
</dbReference>
<protein>
    <submittedName>
        <fullName evidence="2">Uncharacterized protein</fullName>
    </submittedName>
</protein>